<evidence type="ECO:0000256" key="3">
    <source>
        <dbReference type="ARBA" id="ARBA00023140"/>
    </source>
</evidence>
<dbReference type="InterPro" id="IPR020845">
    <property type="entry name" value="AMP-binding_CS"/>
</dbReference>
<keyword evidence="7" id="KW-1185">Reference proteome</keyword>
<dbReference type="AlphaFoldDB" id="B4J7L2"/>
<dbReference type="PANTHER" id="PTHR24096">
    <property type="entry name" value="LONG-CHAIN-FATTY-ACID--COA LIGASE"/>
    <property type="match status" value="1"/>
</dbReference>
<keyword evidence="3" id="KW-0576">Peroxisome</keyword>
<dbReference type="GO" id="GO:0046949">
    <property type="term" value="P:fatty-acyl-CoA biosynthetic process"/>
    <property type="evidence" value="ECO:0007669"/>
    <property type="project" value="TreeGrafter"/>
</dbReference>
<dbReference type="Gene3D" id="3.40.50.12780">
    <property type="entry name" value="N-terminal domain of ligase-like"/>
    <property type="match status" value="1"/>
</dbReference>
<comment type="similarity">
    <text evidence="2">Belongs to the ATP-dependent AMP-binding enzyme family.</text>
</comment>
<evidence type="ECO:0000313" key="7">
    <source>
        <dbReference type="Proteomes" id="UP000001070"/>
    </source>
</evidence>
<evidence type="ECO:0000259" key="4">
    <source>
        <dbReference type="Pfam" id="PF00501"/>
    </source>
</evidence>
<dbReference type="Proteomes" id="UP000001070">
    <property type="component" value="Unassembled WGS sequence"/>
</dbReference>
<dbReference type="STRING" id="7222.B4J7L2"/>
<dbReference type="EMBL" id="CH916367">
    <property type="protein sequence ID" value="EDW02160.1"/>
    <property type="molecule type" value="Genomic_DNA"/>
</dbReference>
<dbReference type="KEGG" id="dgr:6559569"/>
<dbReference type="OMA" id="QTMAIVC"/>
<dbReference type="OrthoDB" id="10253869at2759"/>
<dbReference type="PhylomeDB" id="B4J7L2"/>
<dbReference type="GO" id="GO:0005777">
    <property type="term" value="C:peroxisome"/>
    <property type="evidence" value="ECO:0007669"/>
    <property type="project" value="UniProtKB-SubCell"/>
</dbReference>
<evidence type="ECO:0000259" key="5">
    <source>
        <dbReference type="Pfam" id="PF13193"/>
    </source>
</evidence>
<gene>
    <name evidence="6" type="primary">Dgri\GH20051</name>
    <name evidence="6" type="ORF">Dgri_GH20051</name>
</gene>
<dbReference type="InterPro" id="IPR045851">
    <property type="entry name" value="AMP-bd_C_sf"/>
</dbReference>
<dbReference type="HOGENOM" id="CLU_000022_59_2_1"/>
<proteinExistence type="inferred from homology"/>
<reference evidence="6 7" key="1">
    <citation type="journal article" date="2007" name="Nature">
        <title>Evolution of genes and genomes on the Drosophila phylogeny.</title>
        <authorList>
            <consortium name="Drosophila 12 Genomes Consortium"/>
            <person name="Clark A.G."/>
            <person name="Eisen M.B."/>
            <person name="Smith D.R."/>
            <person name="Bergman C.M."/>
            <person name="Oliver B."/>
            <person name="Markow T.A."/>
            <person name="Kaufman T.C."/>
            <person name="Kellis M."/>
            <person name="Gelbart W."/>
            <person name="Iyer V.N."/>
            <person name="Pollard D.A."/>
            <person name="Sackton T.B."/>
            <person name="Larracuente A.M."/>
            <person name="Singh N.D."/>
            <person name="Abad J.P."/>
            <person name="Abt D.N."/>
            <person name="Adryan B."/>
            <person name="Aguade M."/>
            <person name="Akashi H."/>
            <person name="Anderson W.W."/>
            <person name="Aquadro C.F."/>
            <person name="Ardell D.H."/>
            <person name="Arguello R."/>
            <person name="Artieri C.G."/>
            <person name="Barbash D.A."/>
            <person name="Barker D."/>
            <person name="Barsanti P."/>
            <person name="Batterham P."/>
            <person name="Batzoglou S."/>
            <person name="Begun D."/>
            <person name="Bhutkar A."/>
            <person name="Blanco E."/>
            <person name="Bosak S.A."/>
            <person name="Bradley R.K."/>
            <person name="Brand A.D."/>
            <person name="Brent M.R."/>
            <person name="Brooks A.N."/>
            <person name="Brown R.H."/>
            <person name="Butlin R.K."/>
            <person name="Caggese C."/>
            <person name="Calvi B.R."/>
            <person name="Bernardo de Carvalho A."/>
            <person name="Caspi A."/>
            <person name="Castrezana S."/>
            <person name="Celniker S.E."/>
            <person name="Chang J.L."/>
            <person name="Chapple C."/>
            <person name="Chatterji S."/>
            <person name="Chinwalla A."/>
            <person name="Civetta A."/>
            <person name="Clifton S.W."/>
            <person name="Comeron J.M."/>
            <person name="Costello J.C."/>
            <person name="Coyne J.A."/>
            <person name="Daub J."/>
            <person name="David R.G."/>
            <person name="Delcher A.L."/>
            <person name="Delehaunty K."/>
            <person name="Do C.B."/>
            <person name="Ebling H."/>
            <person name="Edwards K."/>
            <person name="Eickbush T."/>
            <person name="Evans J.D."/>
            <person name="Filipski A."/>
            <person name="Findeiss S."/>
            <person name="Freyhult E."/>
            <person name="Fulton L."/>
            <person name="Fulton R."/>
            <person name="Garcia A.C."/>
            <person name="Gardiner A."/>
            <person name="Garfield D.A."/>
            <person name="Garvin B.E."/>
            <person name="Gibson G."/>
            <person name="Gilbert D."/>
            <person name="Gnerre S."/>
            <person name="Godfrey J."/>
            <person name="Good R."/>
            <person name="Gotea V."/>
            <person name="Gravely B."/>
            <person name="Greenberg A.J."/>
            <person name="Griffiths-Jones S."/>
            <person name="Gross S."/>
            <person name="Guigo R."/>
            <person name="Gustafson E.A."/>
            <person name="Haerty W."/>
            <person name="Hahn M.W."/>
            <person name="Halligan D.L."/>
            <person name="Halpern A.L."/>
            <person name="Halter G.M."/>
            <person name="Han M.V."/>
            <person name="Heger A."/>
            <person name="Hillier L."/>
            <person name="Hinrichs A.S."/>
            <person name="Holmes I."/>
            <person name="Hoskins R.A."/>
            <person name="Hubisz M.J."/>
            <person name="Hultmark D."/>
            <person name="Huntley M.A."/>
            <person name="Jaffe D.B."/>
            <person name="Jagadeeshan S."/>
            <person name="Jeck W.R."/>
            <person name="Johnson J."/>
            <person name="Jones C.D."/>
            <person name="Jordan W.C."/>
            <person name="Karpen G.H."/>
            <person name="Kataoka E."/>
            <person name="Keightley P.D."/>
            <person name="Kheradpour P."/>
            <person name="Kirkness E.F."/>
            <person name="Koerich L.B."/>
            <person name="Kristiansen K."/>
            <person name="Kudrna D."/>
            <person name="Kulathinal R.J."/>
            <person name="Kumar S."/>
            <person name="Kwok R."/>
            <person name="Lander E."/>
            <person name="Langley C.H."/>
            <person name="Lapoint R."/>
            <person name="Lazzaro B.P."/>
            <person name="Lee S.J."/>
            <person name="Levesque L."/>
            <person name="Li R."/>
            <person name="Lin C.F."/>
            <person name="Lin M.F."/>
            <person name="Lindblad-Toh K."/>
            <person name="Llopart A."/>
            <person name="Long M."/>
            <person name="Low L."/>
            <person name="Lozovsky E."/>
            <person name="Lu J."/>
            <person name="Luo M."/>
            <person name="Machado C.A."/>
            <person name="Makalowski W."/>
            <person name="Marzo M."/>
            <person name="Matsuda M."/>
            <person name="Matzkin L."/>
            <person name="McAllister B."/>
            <person name="McBride C.S."/>
            <person name="McKernan B."/>
            <person name="McKernan K."/>
            <person name="Mendez-Lago M."/>
            <person name="Minx P."/>
            <person name="Mollenhauer M.U."/>
            <person name="Montooth K."/>
            <person name="Mount S.M."/>
            <person name="Mu X."/>
            <person name="Myers E."/>
            <person name="Negre B."/>
            <person name="Newfeld S."/>
            <person name="Nielsen R."/>
            <person name="Noor M.A."/>
            <person name="O'Grady P."/>
            <person name="Pachter L."/>
            <person name="Papaceit M."/>
            <person name="Parisi M.J."/>
            <person name="Parisi M."/>
            <person name="Parts L."/>
            <person name="Pedersen J.S."/>
            <person name="Pesole G."/>
            <person name="Phillippy A.M."/>
            <person name="Ponting C.P."/>
            <person name="Pop M."/>
            <person name="Porcelli D."/>
            <person name="Powell J.R."/>
            <person name="Prohaska S."/>
            <person name="Pruitt K."/>
            <person name="Puig M."/>
            <person name="Quesneville H."/>
            <person name="Ram K.R."/>
            <person name="Rand D."/>
            <person name="Rasmussen M.D."/>
            <person name="Reed L.K."/>
            <person name="Reenan R."/>
            <person name="Reily A."/>
            <person name="Remington K.A."/>
            <person name="Rieger T.T."/>
            <person name="Ritchie M.G."/>
            <person name="Robin C."/>
            <person name="Rogers Y.H."/>
            <person name="Rohde C."/>
            <person name="Rozas J."/>
            <person name="Rubenfield M.J."/>
            <person name="Ruiz A."/>
            <person name="Russo S."/>
            <person name="Salzberg S.L."/>
            <person name="Sanchez-Gracia A."/>
            <person name="Saranga D.J."/>
            <person name="Sato H."/>
            <person name="Schaeffer S.W."/>
            <person name="Schatz M.C."/>
            <person name="Schlenke T."/>
            <person name="Schwartz R."/>
            <person name="Segarra C."/>
            <person name="Singh R.S."/>
            <person name="Sirot L."/>
            <person name="Sirota M."/>
            <person name="Sisneros N.B."/>
            <person name="Smith C.D."/>
            <person name="Smith T.F."/>
            <person name="Spieth J."/>
            <person name="Stage D.E."/>
            <person name="Stark A."/>
            <person name="Stephan W."/>
            <person name="Strausberg R.L."/>
            <person name="Strempel S."/>
            <person name="Sturgill D."/>
            <person name="Sutton G."/>
            <person name="Sutton G.G."/>
            <person name="Tao W."/>
            <person name="Teichmann S."/>
            <person name="Tobari Y.N."/>
            <person name="Tomimura Y."/>
            <person name="Tsolas J.M."/>
            <person name="Valente V.L."/>
            <person name="Venter E."/>
            <person name="Venter J.C."/>
            <person name="Vicario S."/>
            <person name="Vieira F.G."/>
            <person name="Vilella A.J."/>
            <person name="Villasante A."/>
            <person name="Walenz B."/>
            <person name="Wang J."/>
            <person name="Wasserman M."/>
            <person name="Watts T."/>
            <person name="Wilson D."/>
            <person name="Wilson R.K."/>
            <person name="Wing R.A."/>
            <person name="Wolfner M.F."/>
            <person name="Wong A."/>
            <person name="Wong G.K."/>
            <person name="Wu C.I."/>
            <person name="Wu G."/>
            <person name="Yamamoto D."/>
            <person name="Yang H.P."/>
            <person name="Yang S.P."/>
            <person name="Yorke J.A."/>
            <person name="Yoshida K."/>
            <person name="Zdobnov E."/>
            <person name="Zhang P."/>
            <person name="Zhang Y."/>
            <person name="Zimin A.V."/>
            <person name="Baldwin J."/>
            <person name="Abdouelleil A."/>
            <person name="Abdulkadir J."/>
            <person name="Abebe A."/>
            <person name="Abera B."/>
            <person name="Abreu J."/>
            <person name="Acer S.C."/>
            <person name="Aftuck L."/>
            <person name="Alexander A."/>
            <person name="An P."/>
            <person name="Anderson E."/>
            <person name="Anderson S."/>
            <person name="Arachi H."/>
            <person name="Azer M."/>
            <person name="Bachantsang P."/>
            <person name="Barry A."/>
            <person name="Bayul T."/>
            <person name="Berlin A."/>
            <person name="Bessette D."/>
            <person name="Bloom T."/>
            <person name="Blye J."/>
            <person name="Boguslavskiy L."/>
            <person name="Bonnet C."/>
            <person name="Boukhgalter B."/>
            <person name="Bourzgui I."/>
            <person name="Brown A."/>
            <person name="Cahill P."/>
            <person name="Channer S."/>
            <person name="Cheshatsang Y."/>
            <person name="Chuda L."/>
            <person name="Citroen M."/>
            <person name="Collymore A."/>
            <person name="Cooke P."/>
            <person name="Costello M."/>
            <person name="D'Aco K."/>
            <person name="Daza R."/>
            <person name="De Haan G."/>
            <person name="DeGray S."/>
            <person name="DeMaso C."/>
            <person name="Dhargay N."/>
            <person name="Dooley K."/>
            <person name="Dooley E."/>
            <person name="Doricent M."/>
            <person name="Dorje P."/>
            <person name="Dorjee K."/>
            <person name="Dupes A."/>
            <person name="Elong R."/>
            <person name="Falk J."/>
            <person name="Farina A."/>
            <person name="Faro S."/>
            <person name="Ferguson D."/>
            <person name="Fisher S."/>
            <person name="Foley C.D."/>
            <person name="Franke A."/>
            <person name="Friedrich D."/>
            <person name="Gadbois L."/>
            <person name="Gearin G."/>
            <person name="Gearin C.R."/>
            <person name="Giannoukos G."/>
            <person name="Goode T."/>
            <person name="Graham J."/>
            <person name="Grandbois E."/>
            <person name="Grewal S."/>
            <person name="Gyaltsen K."/>
            <person name="Hafez N."/>
            <person name="Hagos B."/>
            <person name="Hall J."/>
            <person name="Henson C."/>
            <person name="Hollinger A."/>
            <person name="Honan T."/>
            <person name="Huard M.D."/>
            <person name="Hughes L."/>
            <person name="Hurhula B."/>
            <person name="Husby M.E."/>
            <person name="Kamat A."/>
            <person name="Kanga B."/>
            <person name="Kashin S."/>
            <person name="Khazanovich D."/>
            <person name="Kisner P."/>
            <person name="Lance K."/>
            <person name="Lara M."/>
            <person name="Lee W."/>
            <person name="Lennon N."/>
            <person name="Letendre F."/>
            <person name="LeVine R."/>
            <person name="Lipovsky A."/>
            <person name="Liu X."/>
            <person name="Liu J."/>
            <person name="Liu S."/>
            <person name="Lokyitsang T."/>
            <person name="Lokyitsang Y."/>
            <person name="Lubonja R."/>
            <person name="Lui A."/>
            <person name="MacDonald P."/>
            <person name="Magnisalis V."/>
            <person name="Maru K."/>
            <person name="Matthews C."/>
            <person name="McCusker W."/>
            <person name="McDonough S."/>
            <person name="Mehta T."/>
            <person name="Meldrim J."/>
            <person name="Meneus L."/>
            <person name="Mihai O."/>
            <person name="Mihalev A."/>
            <person name="Mihova T."/>
            <person name="Mittelman R."/>
            <person name="Mlenga V."/>
            <person name="Montmayeur A."/>
            <person name="Mulrain L."/>
            <person name="Navidi A."/>
            <person name="Naylor J."/>
            <person name="Negash T."/>
            <person name="Nguyen T."/>
            <person name="Nguyen N."/>
            <person name="Nicol R."/>
            <person name="Norbu C."/>
            <person name="Norbu N."/>
            <person name="Novod N."/>
            <person name="O'Neill B."/>
            <person name="Osman S."/>
            <person name="Markiewicz E."/>
            <person name="Oyono O.L."/>
            <person name="Patti C."/>
            <person name="Phunkhang P."/>
            <person name="Pierre F."/>
            <person name="Priest M."/>
            <person name="Raghuraman S."/>
            <person name="Rege F."/>
            <person name="Reyes R."/>
            <person name="Rise C."/>
            <person name="Rogov P."/>
            <person name="Ross K."/>
            <person name="Ryan E."/>
            <person name="Settipalli S."/>
            <person name="Shea T."/>
            <person name="Sherpa N."/>
            <person name="Shi L."/>
            <person name="Shih D."/>
            <person name="Sparrow T."/>
            <person name="Spaulding J."/>
            <person name="Stalker J."/>
            <person name="Stange-Thomann N."/>
            <person name="Stavropoulos S."/>
            <person name="Stone C."/>
            <person name="Strader C."/>
            <person name="Tesfaye S."/>
            <person name="Thomson T."/>
            <person name="Thoulutsang Y."/>
            <person name="Thoulutsang D."/>
            <person name="Topham K."/>
            <person name="Topping I."/>
            <person name="Tsamla T."/>
            <person name="Vassiliev H."/>
            <person name="Vo A."/>
            <person name="Wangchuk T."/>
            <person name="Wangdi T."/>
            <person name="Weiand M."/>
            <person name="Wilkinson J."/>
            <person name="Wilson A."/>
            <person name="Yadav S."/>
            <person name="Young G."/>
            <person name="Yu Q."/>
            <person name="Zembek L."/>
            <person name="Zhong D."/>
            <person name="Zimmer A."/>
            <person name="Zwirko Z."/>
            <person name="Jaffe D.B."/>
            <person name="Alvarez P."/>
            <person name="Brockman W."/>
            <person name="Butler J."/>
            <person name="Chin C."/>
            <person name="Gnerre S."/>
            <person name="Grabherr M."/>
            <person name="Kleber M."/>
            <person name="Mauceli E."/>
            <person name="MacCallum I."/>
        </authorList>
    </citation>
    <scope>NUCLEOTIDE SEQUENCE [LARGE SCALE GENOMIC DNA]</scope>
    <source>
        <strain evidence="7">Tucson 15287-2541.00</strain>
    </source>
</reference>
<protein>
    <submittedName>
        <fullName evidence="6">GH20051</fullName>
    </submittedName>
</protein>
<evidence type="ECO:0000256" key="1">
    <source>
        <dbReference type="ARBA" id="ARBA00004275"/>
    </source>
</evidence>
<dbReference type="FunFam" id="3.30.300.30:FF:000007">
    <property type="entry name" value="4-coumarate--CoA ligase 2"/>
    <property type="match status" value="1"/>
</dbReference>
<evidence type="ECO:0000313" key="6">
    <source>
        <dbReference type="EMBL" id="EDW02160.1"/>
    </source>
</evidence>
<sequence length="537" mass="59425">MSLIDTYYNEQQKLWYGPENVLFADATTSIGEVVYQALKADPTNICQTSHDNGKVLTNAETLTAAIRIAQFLKAEGLSHEDIVGIIAKSDIHVTDVLLACFFNTTPVHAVNPLLETSTIAALYGITKPKLIFCDGCNYELMKTLTKDWKPRIITLSDHIVNVLRIEELLKATNTENSYVPCKLVHGGDQTMAIVCSSGTTGLPKAVTLTNSQLLLISPTSGINDVVYTTASLDWLTAIKCLLSSILNGAARIVSSQPITTQLTVEIIKKWKVTYCYLSHWQFNELFASPLATTENLSSLQFVQYSGGWVSPGVVHSAKRVLESTIFVCVYGTTETDGISLCLNAEMENLVGALLPGISARIVSEQGVYLNHNEIGEILVKTTQNWNGYYGNPEQTAQTLDSDGWFHMGDLGYFDNDNQLYLIDRKKDLLKYKSMHYTPNEIEKIIIELPAVQQVCVVGIKDKFYGDAAGALIVRKAGCHLTEQQVINHVAKRISVHYKQLHAGVRFVNRIPVNFNGKLLRNVASEMFEDAKLPKAKL</sequence>
<accession>B4J7L2</accession>
<organism evidence="7">
    <name type="scientific">Drosophila grimshawi</name>
    <name type="common">Hawaiian fruit fly</name>
    <name type="synonym">Idiomyia grimshawi</name>
    <dbReference type="NCBI Taxonomy" id="7222"/>
    <lineage>
        <taxon>Eukaryota</taxon>
        <taxon>Metazoa</taxon>
        <taxon>Ecdysozoa</taxon>
        <taxon>Arthropoda</taxon>
        <taxon>Hexapoda</taxon>
        <taxon>Insecta</taxon>
        <taxon>Pterygota</taxon>
        <taxon>Neoptera</taxon>
        <taxon>Endopterygota</taxon>
        <taxon>Diptera</taxon>
        <taxon>Brachycera</taxon>
        <taxon>Muscomorpha</taxon>
        <taxon>Ephydroidea</taxon>
        <taxon>Drosophilidae</taxon>
        <taxon>Drosophila</taxon>
        <taxon>Hawaiian Drosophila</taxon>
    </lineage>
</organism>
<dbReference type="SUPFAM" id="SSF56801">
    <property type="entry name" value="Acetyl-CoA synthetase-like"/>
    <property type="match status" value="1"/>
</dbReference>
<name>B4J7L2_DROGR</name>
<dbReference type="SMR" id="B4J7L2"/>
<evidence type="ECO:0000256" key="2">
    <source>
        <dbReference type="ARBA" id="ARBA00006432"/>
    </source>
</evidence>
<dbReference type="PANTHER" id="PTHR24096:SF353">
    <property type="entry name" value="GH16244P-RELATED"/>
    <property type="match status" value="1"/>
</dbReference>
<dbReference type="FunFam" id="3.40.50.12780:FF:000025">
    <property type="entry name" value="luciferin 4-monooxygenase"/>
    <property type="match status" value="1"/>
</dbReference>
<dbReference type="eggNOG" id="KOG1176">
    <property type="taxonomic scope" value="Eukaryota"/>
</dbReference>
<feature type="domain" description="AMP-dependent synthetase/ligase" evidence="4">
    <location>
        <begin position="49"/>
        <end position="389"/>
    </location>
</feature>
<dbReference type="InterPro" id="IPR000873">
    <property type="entry name" value="AMP-dep_synth/lig_dom"/>
</dbReference>
<dbReference type="Gene3D" id="3.30.300.30">
    <property type="match status" value="1"/>
</dbReference>
<dbReference type="InParanoid" id="B4J7L2"/>
<dbReference type="Pfam" id="PF13193">
    <property type="entry name" value="AMP-binding_C"/>
    <property type="match status" value="1"/>
</dbReference>
<dbReference type="PROSITE" id="PS00455">
    <property type="entry name" value="AMP_BINDING"/>
    <property type="match status" value="1"/>
</dbReference>
<dbReference type="Pfam" id="PF00501">
    <property type="entry name" value="AMP-binding"/>
    <property type="match status" value="1"/>
</dbReference>
<dbReference type="InterPro" id="IPR025110">
    <property type="entry name" value="AMP-bd_C"/>
</dbReference>
<comment type="subcellular location">
    <subcellularLocation>
        <location evidence="1">Peroxisome</location>
    </subcellularLocation>
</comment>
<dbReference type="GO" id="GO:0004467">
    <property type="term" value="F:long-chain fatty acid-CoA ligase activity"/>
    <property type="evidence" value="ECO:0007669"/>
    <property type="project" value="TreeGrafter"/>
</dbReference>
<dbReference type="InterPro" id="IPR042099">
    <property type="entry name" value="ANL_N_sf"/>
</dbReference>
<feature type="domain" description="AMP-binding enzyme C-terminal" evidence="5">
    <location>
        <begin position="440"/>
        <end position="517"/>
    </location>
</feature>